<evidence type="ECO:0000313" key="3">
    <source>
        <dbReference type="Proteomes" id="UP000184442"/>
    </source>
</evidence>
<feature type="transmembrane region" description="Helical" evidence="1">
    <location>
        <begin position="12"/>
        <end position="37"/>
    </location>
</feature>
<reference evidence="2 3" key="1">
    <citation type="submission" date="2016-11" db="EMBL/GenBank/DDBJ databases">
        <authorList>
            <person name="Jaros S."/>
            <person name="Januszkiewicz K."/>
            <person name="Wedrychowicz H."/>
        </authorList>
    </citation>
    <scope>NUCLEOTIDE SEQUENCE [LARGE SCALE GENOMIC DNA]</scope>
    <source>
        <strain evidence="2 3">DSM 19022</strain>
    </source>
</reference>
<dbReference type="RefSeq" id="WP_084524478.1">
    <property type="nucleotide sequence ID" value="NZ_FQZS01000013.1"/>
</dbReference>
<protein>
    <recommendedName>
        <fullName evidence="4">DUF4321 domain-containing protein</fullName>
    </recommendedName>
</protein>
<keyword evidence="1" id="KW-0812">Transmembrane</keyword>
<keyword evidence="3" id="KW-1185">Reference proteome</keyword>
<dbReference type="STRING" id="1122184.SAMN02745176_02065"/>
<sequence length="83" mass="9330">MMRNTRGNGWVLLLVLLCGIIVGGFIGEVLGNFIPILKYGYNLGVTPHTYDLRILKITFGLSFNINMFSILGIIISIIVYRRL</sequence>
<evidence type="ECO:0000313" key="2">
    <source>
        <dbReference type="EMBL" id="SHJ00544.1"/>
    </source>
</evidence>
<keyword evidence="1" id="KW-1133">Transmembrane helix</keyword>
<evidence type="ECO:0008006" key="4">
    <source>
        <dbReference type="Google" id="ProtNLM"/>
    </source>
</evidence>
<name>A0A1M6FS78_9FIRM</name>
<dbReference type="AlphaFoldDB" id="A0A1M6FS78"/>
<feature type="transmembrane region" description="Helical" evidence="1">
    <location>
        <begin position="57"/>
        <end position="80"/>
    </location>
</feature>
<keyword evidence="1" id="KW-0472">Membrane</keyword>
<proteinExistence type="predicted"/>
<accession>A0A1M6FS78</accession>
<dbReference type="OrthoDB" id="1955622at2"/>
<dbReference type="InterPro" id="IPR025470">
    <property type="entry name" value="DUF4321"/>
</dbReference>
<dbReference type="Proteomes" id="UP000184442">
    <property type="component" value="Unassembled WGS sequence"/>
</dbReference>
<evidence type="ECO:0000256" key="1">
    <source>
        <dbReference type="SAM" id="Phobius"/>
    </source>
</evidence>
<organism evidence="2 3">
    <name type="scientific">Lutispora thermophila DSM 19022</name>
    <dbReference type="NCBI Taxonomy" id="1122184"/>
    <lineage>
        <taxon>Bacteria</taxon>
        <taxon>Bacillati</taxon>
        <taxon>Bacillota</taxon>
        <taxon>Clostridia</taxon>
        <taxon>Lutisporales</taxon>
        <taxon>Lutisporaceae</taxon>
        <taxon>Lutispora</taxon>
    </lineage>
</organism>
<gene>
    <name evidence="2" type="ORF">SAMN02745176_02065</name>
</gene>
<dbReference type="Pfam" id="PF14209">
    <property type="entry name" value="DUF4321"/>
    <property type="match status" value="1"/>
</dbReference>
<dbReference type="EMBL" id="FQZS01000013">
    <property type="protein sequence ID" value="SHJ00544.1"/>
    <property type="molecule type" value="Genomic_DNA"/>
</dbReference>